<name>K9UB81_CHAP6</name>
<dbReference type="PATRIC" id="fig|1173020.3.peg.705"/>
<reference evidence="2 3" key="1">
    <citation type="submission" date="2012-05" db="EMBL/GenBank/DDBJ databases">
        <title>Finished chromosome of genome of Chamaesiphon sp. PCC 6605.</title>
        <authorList>
            <consortium name="US DOE Joint Genome Institute"/>
            <person name="Gugger M."/>
            <person name="Coursin T."/>
            <person name="Rippka R."/>
            <person name="Tandeau De Marsac N."/>
            <person name="Huntemann M."/>
            <person name="Wei C.-L."/>
            <person name="Han J."/>
            <person name="Detter J.C."/>
            <person name="Han C."/>
            <person name="Tapia R."/>
            <person name="Chen A."/>
            <person name="Kyrpides N."/>
            <person name="Mavromatis K."/>
            <person name="Markowitz V."/>
            <person name="Szeto E."/>
            <person name="Ivanova N."/>
            <person name="Pagani I."/>
            <person name="Pati A."/>
            <person name="Goodwin L."/>
            <person name="Nordberg H.P."/>
            <person name="Cantor M.N."/>
            <person name="Hua S.X."/>
            <person name="Woyke T."/>
            <person name="Kerfeld C.A."/>
        </authorList>
    </citation>
    <scope>NUCLEOTIDE SEQUENCE [LARGE SCALE GENOMIC DNA]</scope>
    <source>
        <strain evidence="3">ATCC 27169 / PCC 6605</strain>
    </source>
</reference>
<sequence>MQADQTFYSSLVTEYIIPKGNDFAFKSWHTHLVNQAKCAPGFIRADLTPPLRCQDAVVKWYSIIHFDSQVNLDNWVGSIERQKLVESGQEIFRAYRFKSFTSGLEGWFSQQWGGLERSSLGSSTWKQILAVVLGLYPTVMLQSKLFSALGILNSLPPASKMLVNNLITSSILSLVVMPFVSHQLNFWLQPEYLISARKNDAVGLIVVLTLLAIMAILFELF</sequence>
<feature type="transmembrane region" description="Helical" evidence="1">
    <location>
        <begin position="201"/>
        <end position="218"/>
    </location>
</feature>
<protein>
    <recommendedName>
        <fullName evidence="4">ABM domain-containing protein</fullName>
    </recommendedName>
</protein>
<gene>
    <name evidence="2" type="ORF">Cha6605_0599</name>
</gene>
<keyword evidence="3" id="KW-1185">Reference proteome</keyword>
<keyword evidence="1" id="KW-1133">Transmembrane helix</keyword>
<dbReference type="RefSeq" id="WP_015158072.1">
    <property type="nucleotide sequence ID" value="NC_019697.1"/>
</dbReference>
<keyword evidence="1" id="KW-0812">Transmembrane</keyword>
<organism evidence="2 3">
    <name type="scientific">Chamaesiphon minutus (strain ATCC 27169 / PCC 6605)</name>
    <dbReference type="NCBI Taxonomy" id="1173020"/>
    <lineage>
        <taxon>Bacteria</taxon>
        <taxon>Bacillati</taxon>
        <taxon>Cyanobacteriota</taxon>
        <taxon>Cyanophyceae</taxon>
        <taxon>Gomontiellales</taxon>
        <taxon>Chamaesiphonaceae</taxon>
        <taxon>Chamaesiphon</taxon>
    </lineage>
</organism>
<dbReference type="HOGENOM" id="CLU_075307_1_1_3"/>
<dbReference type="AlphaFoldDB" id="K9UB81"/>
<dbReference type="KEGG" id="cmp:Cha6605_0599"/>
<evidence type="ECO:0000313" key="3">
    <source>
        <dbReference type="Proteomes" id="UP000010366"/>
    </source>
</evidence>
<dbReference type="Proteomes" id="UP000010366">
    <property type="component" value="Chromosome"/>
</dbReference>
<dbReference type="STRING" id="1173020.Cha6605_0599"/>
<dbReference type="PANTHER" id="PTHR40057">
    <property type="entry name" value="SLR1162 PROTEIN"/>
    <property type="match status" value="1"/>
</dbReference>
<dbReference type="InterPro" id="IPR011008">
    <property type="entry name" value="Dimeric_a/b-barrel"/>
</dbReference>
<dbReference type="InterPro" id="IPR038762">
    <property type="entry name" value="ABM_predict"/>
</dbReference>
<feature type="transmembrane region" description="Helical" evidence="1">
    <location>
        <begin position="161"/>
        <end position="180"/>
    </location>
</feature>
<dbReference type="eggNOG" id="COG3224">
    <property type="taxonomic scope" value="Bacteria"/>
</dbReference>
<dbReference type="Gene3D" id="3.30.70.100">
    <property type="match status" value="1"/>
</dbReference>
<accession>K9UB81</accession>
<proteinExistence type="predicted"/>
<dbReference type="EMBL" id="CP003600">
    <property type="protein sequence ID" value="AFY91878.1"/>
    <property type="molecule type" value="Genomic_DNA"/>
</dbReference>
<dbReference type="SUPFAM" id="SSF54909">
    <property type="entry name" value="Dimeric alpha+beta barrel"/>
    <property type="match status" value="1"/>
</dbReference>
<dbReference type="OrthoDB" id="1494254at2"/>
<feature type="transmembrane region" description="Helical" evidence="1">
    <location>
        <begin position="128"/>
        <end position="149"/>
    </location>
</feature>
<evidence type="ECO:0008006" key="4">
    <source>
        <dbReference type="Google" id="ProtNLM"/>
    </source>
</evidence>
<keyword evidence="1" id="KW-0472">Membrane</keyword>
<dbReference type="PANTHER" id="PTHR40057:SF1">
    <property type="entry name" value="SLR1162 PROTEIN"/>
    <property type="match status" value="1"/>
</dbReference>
<evidence type="ECO:0000256" key="1">
    <source>
        <dbReference type="SAM" id="Phobius"/>
    </source>
</evidence>
<evidence type="ECO:0000313" key="2">
    <source>
        <dbReference type="EMBL" id="AFY91878.1"/>
    </source>
</evidence>